<dbReference type="EMBL" id="AFYH01160252">
    <property type="status" value="NOT_ANNOTATED_CDS"/>
    <property type="molecule type" value="Genomic_DNA"/>
</dbReference>
<dbReference type="PANTHER" id="PTHR21301:SF11">
    <property type="entry name" value="GIY-YIG DOMAIN-CONTAINING PROTEIN"/>
    <property type="match status" value="1"/>
</dbReference>
<dbReference type="PANTHER" id="PTHR21301">
    <property type="entry name" value="REVERSE TRANSCRIPTASE"/>
    <property type="match status" value="1"/>
</dbReference>
<dbReference type="HOGENOM" id="CLU_133580_1_0_1"/>
<accession>H3AE75</accession>
<dbReference type="AlphaFoldDB" id="H3AE75"/>
<evidence type="ECO:0000313" key="1">
    <source>
        <dbReference type="Ensembl" id="ENSLACP00000007946.1"/>
    </source>
</evidence>
<dbReference type="OMA" id="CKENDRA"/>
<sequence>PPSNYSLPLIYPPKRLRKDPDIVILKADKGGVIVVMNKLDYVAKTMELLGDMRTYRILQKDPTKSITNKVVNKILDLKRQDKFYVGEYGRVYPRALVPPRFYGLPKIHKEGNPLRPIVSNIGSPAYALAKYLCDITSPLVNNSTCTVKNSYQ</sequence>
<organism evidence="1 2">
    <name type="scientific">Latimeria chalumnae</name>
    <name type="common">Coelacanth</name>
    <dbReference type="NCBI Taxonomy" id="7897"/>
    <lineage>
        <taxon>Eukaryota</taxon>
        <taxon>Metazoa</taxon>
        <taxon>Chordata</taxon>
        <taxon>Craniata</taxon>
        <taxon>Vertebrata</taxon>
        <taxon>Euteleostomi</taxon>
        <taxon>Coelacanthiformes</taxon>
        <taxon>Coelacanthidae</taxon>
        <taxon>Latimeria</taxon>
    </lineage>
</organism>
<name>H3AE75_LATCH</name>
<dbReference type="GeneTree" id="ENSGT00940000154669"/>
<evidence type="ECO:0000313" key="2">
    <source>
        <dbReference type="Proteomes" id="UP000008672"/>
    </source>
</evidence>
<dbReference type="Ensembl" id="ENSLACT00000008012.1">
    <property type="protein sequence ID" value="ENSLACP00000007946.1"/>
    <property type="gene ID" value="ENSLACG00000007033.1"/>
</dbReference>
<keyword evidence="2" id="KW-1185">Reference proteome</keyword>
<dbReference type="STRING" id="7897.ENSLACP00000007946"/>
<proteinExistence type="predicted"/>
<protein>
    <submittedName>
        <fullName evidence="1">Uncharacterized protein</fullName>
    </submittedName>
</protein>
<dbReference type="eggNOG" id="ENOG502RXU5">
    <property type="taxonomic scope" value="Eukaryota"/>
</dbReference>
<dbReference type="InParanoid" id="H3AE75"/>
<reference evidence="2" key="1">
    <citation type="submission" date="2011-08" db="EMBL/GenBank/DDBJ databases">
        <title>The draft genome of Latimeria chalumnae.</title>
        <authorList>
            <person name="Di Palma F."/>
            <person name="Alfoldi J."/>
            <person name="Johnson J."/>
            <person name="Berlin A."/>
            <person name="Gnerre S."/>
            <person name="Jaffe D."/>
            <person name="MacCallum I."/>
            <person name="Young S."/>
            <person name="Walker B.J."/>
            <person name="Lander E."/>
            <person name="Lindblad-Toh K."/>
        </authorList>
    </citation>
    <scope>NUCLEOTIDE SEQUENCE [LARGE SCALE GENOMIC DNA]</scope>
    <source>
        <strain evidence="2">Wild caught</strain>
    </source>
</reference>
<reference evidence="1" key="2">
    <citation type="submission" date="2025-08" db="UniProtKB">
        <authorList>
            <consortium name="Ensembl"/>
        </authorList>
    </citation>
    <scope>IDENTIFICATION</scope>
</reference>
<dbReference type="Proteomes" id="UP000008672">
    <property type="component" value="Unassembled WGS sequence"/>
</dbReference>
<reference evidence="1" key="3">
    <citation type="submission" date="2025-09" db="UniProtKB">
        <authorList>
            <consortium name="Ensembl"/>
        </authorList>
    </citation>
    <scope>IDENTIFICATION</scope>
</reference>